<dbReference type="EMBL" id="KN840527">
    <property type="protein sequence ID" value="KIP06024.1"/>
    <property type="molecule type" value="Genomic_DNA"/>
</dbReference>
<feature type="compositionally biased region" description="Low complexity" evidence="1">
    <location>
        <begin position="332"/>
        <end position="350"/>
    </location>
</feature>
<dbReference type="Proteomes" id="UP000053257">
    <property type="component" value="Unassembled WGS sequence"/>
</dbReference>
<feature type="region of interest" description="Disordered" evidence="1">
    <location>
        <begin position="246"/>
        <end position="266"/>
    </location>
</feature>
<feature type="compositionally biased region" description="Basic and acidic residues" evidence="1">
    <location>
        <begin position="316"/>
        <end position="331"/>
    </location>
</feature>
<organism evidence="2 3">
    <name type="scientific">Phlebiopsis gigantea (strain 11061_1 CR5-6)</name>
    <name type="common">White-rot fungus</name>
    <name type="synonym">Peniophora gigantea</name>
    <dbReference type="NCBI Taxonomy" id="745531"/>
    <lineage>
        <taxon>Eukaryota</taxon>
        <taxon>Fungi</taxon>
        <taxon>Dikarya</taxon>
        <taxon>Basidiomycota</taxon>
        <taxon>Agaricomycotina</taxon>
        <taxon>Agaricomycetes</taxon>
        <taxon>Polyporales</taxon>
        <taxon>Phanerochaetaceae</taxon>
        <taxon>Phlebiopsis</taxon>
    </lineage>
</organism>
<name>A0A0C3NLU7_PHLG1</name>
<dbReference type="AlphaFoldDB" id="A0A0C3NLU7"/>
<proteinExistence type="predicted"/>
<gene>
    <name evidence="2" type="ORF">PHLGIDRAFT_477117</name>
</gene>
<protein>
    <submittedName>
        <fullName evidence="2">Uncharacterized protein</fullName>
    </submittedName>
</protein>
<feature type="region of interest" description="Disordered" evidence="1">
    <location>
        <begin position="303"/>
        <end position="358"/>
    </location>
</feature>
<feature type="region of interest" description="Disordered" evidence="1">
    <location>
        <begin position="408"/>
        <end position="465"/>
    </location>
</feature>
<sequence>MSSSRHLILHPPHHCPRVQLLRLLPNFSQLLPILKLLEPPRLPILSLLTSSSCSRVYCSDECESLDSASPSISSAASSVYASPYLPSMKNVPGNLDVPALVPSALGHHARYSISSSSNSSTAWEPATDEEEADAYVLNEPYMLSVEGQKSPSALMYARRPSTTNHRSIVPTLHRHTHTSVASSSVSSAGLSHGLPSPFYACTEDDTSSLCISEFSLHDEHDTASARRKAKRTSLPAYFSLLQGSSVSSVSAAPPPATGAHARRHGVPSALQAISRSLQASPTTPKVSHATVTVSNAAAQAHIESLAPSTSAARPSEPPRGRGRLRERDADIRSASSRRSTARSPPRQPRQLSAAQRARIDSVEKVAEWVSASPVLAGPHGHARRNSSPQRKPRFDFVEALTRGLKGCAVDSEDDDADERRAAEREQYERTLRGRRRAEELDAAQLQDAPGLGNGRSGLMSRERGRAPAVRAVGIAIR</sequence>
<evidence type="ECO:0000256" key="1">
    <source>
        <dbReference type="SAM" id="MobiDB-lite"/>
    </source>
</evidence>
<evidence type="ECO:0000313" key="2">
    <source>
        <dbReference type="EMBL" id="KIP06024.1"/>
    </source>
</evidence>
<dbReference type="HOGENOM" id="CLU_048459_0_0_1"/>
<dbReference type="OrthoDB" id="2984747at2759"/>
<reference evidence="2 3" key="1">
    <citation type="journal article" date="2014" name="PLoS Genet.">
        <title>Analysis of the Phlebiopsis gigantea genome, transcriptome and secretome provides insight into its pioneer colonization strategies of wood.</title>
        <authorList>
            <person name="Hori C."/>
            <person name="Ishida T."/>
            <person name="Igarashi K."/>
            <person name="Samejima M."/>
            <person name="Suzuki H."/>
            <person name="Master E."/>
            <person name="Ferreira P."/>
            <person name="Ruiz-Duenas F.J."/>
            <person name="Held B."/>
            <person name="Canessa P."/>
            <person name="Larrondo L.F."/>
            <person name="Schmoll M."/>
            <person name="Druzhinina I.S."/>
            <person name="Kubicek C.P."/>
            <person name="Gaskell J.A."/>
            <person name="Kersten P."/>
            <person name="St John F."/>
            <person name="Glasner J."/>
            <person name="Sabat G."/>
            <person name="Splinter BonDurant S."/>
            <person name="Syed K."/>
            <person name="Yadav J."/>
            <person name="Mgbeahuruike A.C."/>
            <person name="Kovalchuk A."/>
            <person name="Asiegbu F.O."/>
            <person name="Lackner G."/>
            <person name="Hoffmeister D."/>
            <person name="Rencoret J."/>
            <person name="Gutierrez A."/>
            <person name="Sun H."/>
            <person name="Lindquist E."/>
            <person name="Barry K."/>
            <person name="Riley R."/>
            <person name="Grigoriev I.V."/>
            <person name="Henrissat B."/>
            <person name="Kues U."/>
            <person name="Berka R.M."/>
            <person name="Martinez A.T."/>
            <person name="Covert S.F."/>
            <person name="Blanchette R.A."/>
            <person name="Cullen D."/>
        </authorList>
    </citation>
    <scope>NUCLEOTIDE SEQUENCE [LARGE SCALE GENOMIC DNA]</scope>
    <source>
        <strain evidence="2 3">11061_1 CR5-6</strain>
    </source>
</reference>
<feature type="compositionally biased region" description="Basic and acidic residues" evidence="1">
    <location>
        <begin position="417"/>
        <end position="439"/>
    </location>
</feature>
<accession>A0A0C3NLU7</accession>
<keyword evidence="3" id="KW-1185">Reference proteome</keyword>
<evidence type="ECO:0000313" key="3">
    <source>
        <dbReference type="Proteomes" id="UP000053257"/>
    </source>
</evidence>